<dbReference type="PANTHER" id="PTHR18964:SF149">
    <property type="entry name" value="BIFUNCTIONAL UDP-N-ACETYLGLUCOSAMINE 2-EPIMERASE_N-ACETYLMANNOSAMINE KINASE"/>
    <property type="match status" value="1"/>
</dbReference>
<evidence type="ECO:0000256" key="6">
    <source>
        <dbReference type="ARBA" id="ARBA00022777"/>
    </source>
</evidence>
<dbReference type="NCBIfam" id="TIGR00744">
    <property type="entry name" value="ROK_glcA_fam"/>
    <property type="match status" value="1"/>
</dbReference>
<dbReference type="KEGG" id="hli:HLI_19250"/>
<protein>
    <recommendedName>
        <fullName evidence="3">Glucokinase</fullName>
        <ecNumber evidence="2">2.7.1.2</ecNumber>
    </recommendedName>
    <alternativeName>
        <fullName evidence="8">Glucose kinase</fullName>
    </alternativeName>
</protein>
<dbReference type="InterPro" id="IPR004654">
    <property type="entry name" value="ROK_glcA"/>
</dbReference>
<keyword evidence="6 9" id="KW-0418">Kinase</keyword>
<dbReference type="InterPro" id="IPR043129">
    <property type="entry name" value="ATPase_NBD"/>
</dbReference>
<evidence type="ECO:0000256" key="4">
    <source>
        <dbReference type="ARBA" id="ARBA00022679"/>
    </source>
</evidence>
<evidence type="ECO:0000313" key="9">
    <source>
        <dbReference type="EMBL" id="QAS54194.1"/>
    </source>
</evidence>
<dbReference type="EMBL" id="CP026118">
    <property type="protein sequence ID" value="QAS54194.1"/>
    <property type="molecule type" value="Genomic_DNA"/>
</dbReference>
<dbReference type="PANTHER" id="PTHR18964">
    <property type="entry name" value="ROK (REPRESSOR, ORF, KINASE) FAMILY"/>
    <property type="match status" value="1"/>
</dbReference>
<evidence type="ECO:0000256" key="3">
    <source>
        <dbReference type="ARBA" id="ARBA00014701"/>
    </source>
</evidence>
<sequence length="319" mass="32991">MGQTFYLGADIGGTTVKLAVLQEDGTIVEKWEIPTNTEEQGKSIPSDIAKAIDDKLGHLQIEKNNLAGIGAGAPGFVDTKTGYIHEAVNIGWKDFAFGERLSELTGLPVWVDNDANLAALGENWLGAGEGCSELIAVTLGTGVGGGIIANGNVLNGANGTAAELGHVTVVPDGGAPCNCGKTGCLETEASATGIVRKAKEIVAKYPESSLHKTMATGQLTAKDVFEAVEAGDTPAEQVLKDVSDVLGMAIANMAIAINPEKIVIGGGVSQAGRLLLDPLEVAYRKYALRRTAEASSFDLAELGNDAGVIGGCYLVKKNR</sequence>
<dbReference type="InterPro" id="IPR049874">
    <property type="entry name" value="ROK_cs"/>
</dbReference>
<evidence type="ECO:0000256" key="8">
    <source>
        <dbReference type="ARBA" id="ARBA00032386"/>
    </source>
</evidence>
<keyword evidence="5" id="KW-0547">Nucleotide-binding</keyword>
<evidence type="ECO:0000256" key="5">
    <source>
        <dbReference type="ARBA" id="ARBA00022741"/>
    </source>
</evidence>
<dbReference type="OrthoDB" id="9810372at2"/>
<dbReference type="SUPFAM" id="SSF53067">
    <property type="entry name" value="Actin-like ATPase domain"/>
    <property type="match status" value="1"/>
</dbReference>
<dbReference type="GO" id="GO:0005524">
    <property type="term" value="F:ATP binding"/>
    <property type="evidence" value="ECO:0007669"/>
    <property type="project" value="UniProtKB-KW"/>
</dbReference>
<accession>A0A410MHJ3</accession>
<dbReference type="Gene3D" id="3.30.420.40">
    <property type="match status" value="2"/>
</dbReference>
<dbReference type="RefSeq" id="WP_128526461.1">
    <property type="nucleotide sequence ID" value="NZ_CP026118.1"/>
</dbReference>
<evidence type="ECO:0000256" key="1">
    <source>
        <dbReference type="ARBA" id="ARBA00006479"/>
    </source>
</evidence>
<dbReference type="AlphaFoldDB" id="A0A410MHJ3"/>
<dbReference type="EC" id="2.7.1.2" evidence="2"/>
<name>A0A410MHJ3_9BACI</name>
<keyword evidence="4" id="KW-0808">Transferase</keyword>
<comment type="similarity">
    <text evidence="1">Belongs to the ROK (NagC/XylR) family.</text>
</comment>
<dbReference type="GO" id="GO:0006096">
    <property type="term" value="P:glycolytic process"/>
    <property type="evidence" value="ECO:0007669"/>
    <property type="project" value="InterPro"/>
</dbReference>
<reference evidence="9 10" key="1">
    <citation type="submission" date="2018-01" db="EMBL/GenBank/DDBJ databases">
        <title>The whole genome sequencing and assembly of Halobacillus litoralis ERB031 strain.</title>
        <authorList>
            <person name="Lee S.-J."/>
            <person name="Park M.-K."/>
            <person name="Kim J.-Y."/>
            <person name="Lee Y.-J."/>
            <person name="Yi H."/>
            <person name="Bahn Y.-S."/>
            <person name="Kim J.F."/>
            <person name="Lee D.-W."/>
        </authorList>
    </citation>
    <scope>NUCLEOTIDE SEQUENCE [LARGE SCALE GENOMIC DNA]</scope>
    <source>
        <strain evidence="9 10">ERB 031</strain>
    </source>
</reference>
<dbReference type="GO" id="GO:0004340">
    <property type="term" value="F:glucokinase activity"/>
    <property type="evidence" value="ECO:0007669"/>
    <property type="project" value="UniProtKB-EC"/>
</dbReference>
<gene>
    <name evidence="9" type="ORF">HLI_19250</name>
</gene>
<dbReference type="InterPro" id="IPR000600">
    <property type="entry name" value="ROK"/>
</dbReference>
<dbReference type="Proteomes" id="UP000287756">
    <property type="component" value="Chromosome"/>
</dbReference>
<dbReference type="PROSITE" id="PS01125">
    <property type="entry name" value="ROK"/>
    <property type="match status" value="1"/>
</dbReference>
<proteinExistence type="inferred from homology"/>
<dbReference type="GO" id="GO:0005737">
    <property type="term" value="C:cytoplasm"/>
    <property type="evidence" value="ECO:0007669"/>
    <property type="project" value="InterPro"/>
</dbReference>
<evidence type="ECO:0000256" key="7">
    <source>
        <dbReference type="ARBA" id="ARBA00022840"/>
    </source>
</evidence>
<evidence type="ECO:0000313" key="10">
    <source>
        <dbReference type="Proteomes" id="UP000287756"/>
    </source>
</evidence>
<dbReference type="Pfam" id="PF00480">
    <property type="entry name" value="ROK"/>
    <property type="match status" value="1"/>
</dbReference>
<organism evidence="9 10">
    <name type="scientific">Halobacillus litoralis</name>
    <dbReference type="NCBI Taxonomy" id="45668"/>
    <lineage>
        <taxon>Bacteria</taxon>
        <taxon>Bacillati</taxon>
        <taxon>Bacillota</taxon>
        <taxon>Bacilli</taxon>
        <taxon>Bacillales</taxon>
        <taxon>Bacillaceae</taxon>
        <taxon>Halobacillus</taxon>
    </lineage>
</organism>
<evidence type="ECO:0000256" key="2">
    <source>
        <dbReference type="ARBA" id="ARBA00012323"/>
    </source>
</evidence>
<keyword evidence="7" id="KW-0067">ATP-binding</keyword>